<gene>
    <name evidence="2" type="ORF">PENSOL_c132G04450</name>
</gene>
<evidence type="ECO:0008006" key="4">
    <source>
        <dbReference type="Google" id="ProtNLM"/>
    </source>
</evidence>
<name>A0A1V6Q4J3_9EURO</name>
<evidence type="ECO:0000256" key="1">
    <source>
        <dbReference type="SAM" id="SignalP"/>
    </source>
</evidence>
<evidence type="ECO:0000313" key="2">
    <source>
        <dbReference type="EMBL" id="OQD84173.1"/>
    </source>
</evidence>
<dbReference type="InterPro" id="IPR024079">
    <property type="entry name" value="MetalloPept_cat_dom_sf"/>
</dbReference>
<dbReference type="PROSITE" id="PS51257">
    <property type="entry name" value="PROKAR_LIPOPROTEIN"/>
    <property type="match status" value="1"/>
</dbReference>
<keyword evidence="1" id="KW-0732">Signal</keyword>
<keyword evidence="3" id="KW-1185">Reference proteome</keyword>
<organism evidence="2 3">
    <name type="scientific">Penicillium solitum</name>
    <dbReference type="NCBI Taxonomy" id="60172"/>
    <lineage>
        <taxon>Eukaryota</taxon>
        <taxon>Fungi</taxon>
        <taxon>Dikarya</taxon>
        <taxon>Ascomycota</taxon>
        <taxon>Pezizomycotina</taxon>
        <taxon>Eurotiomycetes</taxon>
        <taxon>Eurotiomycetidae</taxon>
        <taxon>Eurotiales</taxon>
        <taxon>Aspergillaceae</taxon>
        <taxon>Penicillium</taxon>
    </lineage>
</organism>
<feature type="signal peptide" evidence="1">
    <location>
        <begin position="1"/>
        <end position="21"/>
    </location>
</feature>
<dbReference type="EMBL" id="MDYO01000131">
    <property type="protein sequence ID" value="OQD84173.1"/>
    <property type="molecule type" value="Genomic_DNA"/>
</dbReference>
<feature type="chain" id="PRO_5012551272" description="Lysine-specific metallo-endopeptidase domain-containing protein" evidence="1">
    <location>
        <begin position="22"/>
        <end position="388"/>
    </location>
</feature>
<sequence length="388" mass="43476">MVRLSISSLLSLFVTACFVLAVDNDPSVSNLFQVSTALTETGNCAAYSTKLELFIREAKILARAMKDAADNYQDDIVAQKLLTAYFGIEYDYDTEEIEAGSLEAWDSFRSTTNRLYSFLTTGNYDRPSTDRPWLFCNGNFGNRFPWNAEAKDRAGKRIVLEEDDDEEDEFIPTILDIYEDFENVGFTEPYWVEQHMGYVFLPKSSPGNICNYKVGRSTVAGATVPGNAEITEIYKTGDTVAISSFPDGVILCPKLLTDDTPWRASLDRISYVDPTNPENDDFLLEDVMPESAMMLHELAHLVTAWRLDENGQRDMVGDVTYALVEVLQLAGGGFHTEDGTPVDSFMATMNAQTYAYFAVAYWYSLQEWGGKKRASFFDGSPVLAEWLG</sequence>
<accession>A0A1V6Q4J3</accession>
<dbReference type="GO" id="GO:0008237">
    <property type="term" value="F:metallopeptidase activity"/>
    <property type="evidence" value="ECO:0007669"/>
    <property type="project" value="InterPro"/>
</dbReference>
<dbReference type="AlphaFoldDB" id="A0A1V6Q4J3"/>
<evidence type="ECO:0000313" key="3">
    <source>
        <dbReference type="Proteomes" id="UP000191612"/>
    </source>
</evidence>
<protein>
    <recommendedName>
        <fullName evidence="4">Lysine-specific metallo-endopeptidase domain-containing protein</fullName>
    </recommendedName>
</protein>
<reference evidence="3" key="1">
    <citation type="journal article" date="2017" name="Nat. Microbiol.">
        <title>Global analysis of biosynthetic gene clusters reveals vast potential of secondary metabolite production in Penicillium species.</title>
        <authorList>
            <person name="Nielsen J.C."/>
            <person name="Grijseels S."/>
            <person name="Prigent S."/>
            <person name="Ji B."/>
            <person name="Dainat J."/>
            <person name="Nielsen K.F."/>
            <person name="Frisvad J.C."/>
            <person name="Workman M."/>
            <person name="Nielsen J."/>
        </authorList>
    </citation>
    <scope>NUCLEOTIDE SEQUENCE [LARGE SCALE GENOMIC DNA]</scope>
    <source>
        <strain evidence="3">IBT 29525</strain>
    </source>
</reference>
<dbReference type="Gene3D" id="3.40.390.10">
    <property type="entry name" value="Collagenase (Catalytic Domain)"/>
    <property type="match status" value="1"/>
</dbReference>
<comment type="caution">
    <text evidence="2">The sequence shown here is derived from an EMBL/GenBank/DDBJ whole genome shotgun (WGS) entry which is preliminary data.</text>
</comment>
<proteinExistence type="predicted"/>
<dbReference type="Proteomes" id="UP000191612">
    <property type="component" value="Unassembled WGS sequence"/>
</dbReference>